<feature type="transmembrane region" description="Helical" evidence="2">
    <location>
        <begin position="81"/>
        <end position="99"/>
    </location>
</feature>
<accession>A0A3N1NRT6</accession>
<dbReference type="Pfam" id="PF12412">
    <property type="entry name" value="DUF3667"/>
    <property type="match status" value="1"/>
</dbReference>
<evidence type="ECO:0000256" key="1">
    <source>
        <dbReference type="SAM" id="MobiDB-lite"/>
    </source>
</evidence>
<keyword evidence="2" id="KW-1133">Transmembrane helix</keyword>
<name>A0A3N1NRT6_9GAMM</name>
<protein>
    <submittedName>
        <fullName evidence="3">Uncharacterized protein DUF3667</fullName>
    </submittedName>
</protein>
<feature type="region of interest" description="Disordered" evidence="1">
    <location>
        <begin position="107"/>
        <end position="127"/>
    </location>
</feature>
<evidence type="ECO:0000313" key="3">
    <source>
        <dbReference type="EMBL" id="ROQ21562.1"/>
    </source>
</evidence>
<dbReference type="RefSeq" id="WP_123638921.1">
    <property type="nucleotide sequence ID" value="NZ_RJUK01000001.1"/>
</dbReference>
<dbReference type="InterPro" id="IPR022134">
    <property type="entry name" value="DUF3667"/>
</dbReference>
<dbReference type="AlphaFoldDB" id="A0A3N1NRT6"/>
<evidence type="ECO:0000313" key="4">
    <source>
        <dbReference type="Proteomes" id="UP000273643"/>
    </source>
</evidence>
<proteinExistence type="predicted"/>
<dbReference type="EMBL" id="RJUK01000001">
    <property type="protein sequence ID" value="ROQ21562.1"/>
    <property type="molecule type" value="Genomic_DNA"/>
</dbReference>
<dbReference type="OrthoDB" id="9111327at2"/>
<organism evidence="3 4">
    <name type="scientific">Marinimicrobium koreense</name>
    <dbReference type="NCBI Taxonomy" id="306545"/>
    <lineage>
        <taxon>Bacteria</taxon>
        <taxon>Pseudomonadati</taxon>
        <taxon>Pseudomonadota</taxon>
        <taxon>Gammaproteobacteria</taxon>
        <taxon>Cellvibrionales</taxon>
        <taxon>Cellvibrionaceae</taxon>
        <taxon>Marinimicrobium</taxon>
    </lineage>
</organism>
<evidence type="ECO:0000256" key="2">
    <source>
        <dbReference type="SAM" id="Phobius"/>
    </source>
</evidence>
<keyword evidence="2" id="KW-0472">Membrane</keyword>
<gene>
    <name evidence="3" type="ORF">EDC38_2188</name>
</gene>
<comment type="caution">
    <text evidence="3">The sequence shown here is derived from an EMBL/GenBank/DDBJ whole genome shotgun (WGS) entry which is preliminary data.</text>
</comment>
<keyword evidence="4" id="KW-1185">Reference proteome</keyword>
<sequence length="301" mass="34463">MTQPSLCANCDTPLQGDYCHRCGQDNKNYVRSAFGLITEFLGEFTNWDNRLWRTLRPLWVRPGFLSLRYVQGHRAPYVPPLRLYIFTSIVAFLVFAQAIPVDSINLNPPEETTERASGEGSESRSGLVAPPIPGRDVHFELPLVSDEINRRLEYNFGRIAENPQIGINQFFSLAPQVMFLLLPLFALVLKLIYWRRHHYYMEHLILALHTHSFGLQLAVVVVGLAMLEDAIAAWPVVPEALSVLSSLLFWSVPLYLLLSHKTFYRQGWWKSVLKFLLTATAYSFLLFTAFLFTTIQSILRS</sequence>
<feature type="transmembrane region" description="Helical" evidence="2">
    <location>
        <begin position="239"/>
        <end position="258"/>
    </location>
</feature>
<keyword evidence="2" id="KW-0812">Transmembrane</keyword>
<feature type="transmembrane region" description="Helical" evidence="2">
    <location>
        <begin position="279"/>
        <end position="299"/>
    </location>
</feature>
<reference evidence="3 4" key="1">
    <citation type="submission" date="2018-11" db="EMBL/GenBank/DDBJ databases">
        <title>Genomic Encyclopedia of Type Strains, Phase IV (KMG-IV): sequencing the most valuable type-strain genomes for metagenomic binning, comparative biology and taxonomic classification.</title>
        <authorList>
            <person name="Goeker M."/>
        </authorList>
    </citation>
    <scope>NUCLEOTIDE SEQUENCE [LARGE SCALE GENOMIC DNA]</scope>
    <source>
        <strain evidence="3 4">DSM 16974</strain>
    </source>
</reference>
<dbReference type="Proteomes" id="UP000273643">
    <property type="component" value="Unassembled WGS sequence"/>
</dbReference>
<feature type="transmembrane region" description="Helical" evidence="2">
    <location>
        <begin position="205"/>
        <end position="227"/>
    </location>
</feature>
<feature type="transmembrane region" description="Helical" evidence="2">
    <location>
        <begin position="173"/>
        <end position="193"/>
    </location>
</feature>